<evidence type="ECO:0000313" key="7">
    <source>
        <dbReference type="Proteomes" id="UP001642464"/>
    </source>
</evidence>
<feature type="region of interest" description="Disordered" evidence="3">
    <location>
        <begin position="287"/>
        <end position="340"/>
    </location>
</feature>
<protein>
    <submittedName>
        <fullName evidence="6">Isozyme 2 forms cD5/T2 (CGK) (Foraging protein)</fullName>
    </submittedName>
</protein>
<dbReference type="Gene3D" id="1.25.40.10">
    <property type="entry name" value="Tetratricopeptide repeat domain"/>
    <property type="match status" value="1"/>
</dbReference>
<dbReference type="InterPro" id="IPR018490">
    <property type="entry name" value="cNMP-bd_dom_sf"/>
</dbReference>
<dbReference type="PROSITE" id="PS00018">
    <property type="entry name" value="EF_HAND_1"/>
    <property type="match status" value="1"/>
</dbReference>
<feature type="domain" description="Cyclic nucleotide-binding" evidence="4">
    <location>
        <begin position="1012"/>
        <end position="1055"/>
    </location>
</feature>
<dbReference type="SMART" id="SM00028">
    <property type="entry name" value="TPR"/>
    <property type="match status" value="3"/>
</dbReference>
<dbReference type="InterPro" id="IPR011990">
    <property type="entry name" value="TPR-like_helical_dom_sf"/>
</dbReference>
<dbReference type="CDD" id="cd00038">
    <property type="entry name" value="CAP_ED"/>
    <property type="match status" value="2"/>
</dbReference>
<dbReference type="InterPro" id="IPR001789">
    <property type="entry name" value="Sig_transdc_resp-reg_receiver"/>
</dbReference>
<proteinExistence type="predicted"/>
<dbReference type="PROSITE" id="PS50042">
    <property type="entry name" value="CNMP_BINDING_3"/>
    <property type="match status" value="3"/>
</dbReference>
<feature type="domain" description="Cyclic nucleotide-binding" evidence="4">
    <location>
        <begin position="884"/>
        <end position="990"/>
    </location>
</feature>
<evidence type="ECO:0000259" key="5">
    <source>
        <dbReference type="PROSITE" id="PS50110"/>
    </source>
</evidence>
<feature type="compositionally biased region" description="Gly residues" evidence="3">
    <location>
        <begin position="74"/>
        <end position="86"/>
    </location>
</feature>
<feature type="region of interest" description="Disordered" evidence="3">
    <location>
        <begin position="48"/>
        <end position="120"/>
    </location>
</feature>
<gene>
    <name evidence="6" type="ORF">SCF082_LOCUS1939</name>
</gene>
<dbReference type="Gene3D" id="2.60.120.10">
    <property type="entry name" value="Jelly Rolls"/>
    <property type="match status" value="2"/>
</dbReference>
<dbReference type="SUPFAM" id="SSF48452">
    <property type="entry name" value="TPR-like"/>
    <property type="match status" value="1"/>
</dbReference>
<dbReference type="PROSITE" id="PS50110">
    <property type="entry name" value="RESPONSE_REGULATORY"/>
    <property type="match status" value="1"/>
</dbReference>
<dbReference type="InterPro" id="IPR000595">
    <property type="entry name" value="cNMP-bd_dom"/>
</dbReference>
<feature type="region of interest" description="Disordered" evidence="3">
    <location>
        <begin position="140"/>
        <end position="164"/>
    </location>
</feature>
<dbReference type="InterPro" id="IPR018247">
    <property type="entry name" value="EF_Hand_1_Ca_BS"/>
</dbReference>
<dbReference type="Gene3D" id="3.40.50.2300">
    <property type="match status" value="1"/>
</dbReference>
<dbReference type="SMART" id="SM00100">
    <property type="entry name" value="cNMP"/>
    <property type="match status" value="2"/>
</dbReference>
<evidence type="ECO:0000256" key="2">
    <source>
        <dbReference type="PROSITE-ProRule" id="PRU00339"/>
    </source>
</evidence>
<feature type="repeat" description="TPR" evidence="2">
    <location>
        <begin position="664"/>
        <end position="697"/>
    </location>
</feature>
<dbReference type="Pfam" id="PF13181">
    <property type="entry name" value="TPR_8"/>
    <property type="match status" value="1"/>
</dbReference>
<dbReference type="PANTHER" id="PTHR23011">
    <property type="entry name" value="CYCLIC NUCLEOTIDE-BINDING DOMAIN CONTAINING PROTEIN"/>
    <property type="match status" value="1"/>
</dbReference>
<evidence type="ECO:0000256" key="1">
    <source>
        <dbReference type="PROSITE-ProRule" id="PRU00169"/>
    </source>
</evidence>
<evidence type="ECO:0000259" key="4">
    <source>
        <dbReference type="PROSITE" id="PS50042"/>
    </source>
</evidence>
<feature type="compositionally biased region" description="Low complexity" evidence="3">
    <location>
        <begin position="54"/>
        <end position="67"/>
    </location>
</feature>
<dbReference type="Pfam" id="PF00027">
    <property type="entry name" value="cNMP_binding"/>
    <property type="match status" value="1"/>
</dbReference>
<evidence type="ECO:0000256" key="3">
    <source>
        <dbReference type="SAM" id="MobiDB-lite"/>
    </source>
</evidence>
<feature type="repeat" description="TPR" evidence="2">
    <location>
        <begin position="698"/>
        <end position="731"/>
    </location>
</feature>
<feature type="region of interest" description="Disordered" evidence="3">
    <location>
        <begin position="483"/>
        <end position="519"/>
    </location>
</feature>
<evidence type="ECO:0000313" key="6">
    <source>
        <dbReference type="EMBL" id="CAK8989726.1"/>
    </source>
</evidence>
<comment type="caution">
    <text evidence="6">The sequence shown here is derived from an EMBL/GenBank/DDBJ whole genome shotgun (WGS) entry which is preliminary data.</text>
</comment>
<dbReference type="PROSITE" id="PS50005">
    <property type="entry name" value="TPR"/>
    <property type="match status" value="2"/>
</dbReference>
<name>A0ABP0HHP4_9DINO</name>
<dbReference type="PANTHER" id="PTHR23011:SF28">
    <property type="entry name" value="CYCLIC NUCLEOTIDE-BINDING DOMAIN CONTAINING PROTEIN"/>
    <property type="match status" value="1"/>
</dbReference>
<keyword evidence="2" id="KW-0802">TPR repeat</keyword>
<feature type="domain" description="Response regulatory" evidence="5">
    <location>
        <begin position="210"/>
        <end position="373"/>
    </location>
</feature>
<dbReference type="EMBL" id="CAXAMM010000950">
    <property type="protein sequence ID" value="CAK8989726.1"/>
    <property type="molecule type" value="Genomic_DNA"/>
</dbReference>
<sequence length="1214" mass="135681">MATAAGESAAGKRYAAARRERLDVVRVPRGVPRGDDVLEVKEWKEAKRTSSRWLSGKAAGRAGSSGLAREKAGEGLGGRKGGGCTGSVGQVKRQAKIGSTKDETSNQNEEDTPNACGAGNKGQDLLSEWAASRNELIFRSDEDDGCNTGGQTLNRTPKPATDEALGETSVAFERDNAESVEAVRREQEKELIDMNKLVDRYAMAERGPLRVMIFDEDDLEMEHSVNVFREMDFEVEATTEFEHAVSLFARKRSTFDVVVIGFRGPGYLTLRFLQNAAPIKVPIILTRSRESDPREGQQQQTQQDKEAGEMASEGWPPSASPRSLVSREESEETALSSERTAEKLAEASNLGVDLFVFKPLVAETLSERVDELMKRFGSAAREFKRMLQLSDPDFATKQAKELIIEEIANRKARRQSVAEGYVISAPTKKVGETKFTVDIAGTGKRRSKFALALKRSREASNAKKRVEKASLLRQLENRYTVKTVDPRRRGSRRRSSAVARPAKKSNVSMPGLLSSKEQPSSIVQKVLQSNGKAFRAATADSSKATGRAPDAKMALSVITSLAQKQTKSEGTLPLLMDFSGKLSYIKLPWEAERQARQKMELGRVPKLRASDILQSPFREQVPTSKCATSGQRFLLQGYECKIKGDLATAIRMYTKATVADQRNASAFLCRGVAYHLVGDDRSALEDFTECLDLDPKSTSARFNRALIFANEGRHGEAVRELDEAIAINPHDEELFHFRAFTRRRCGEFTRAQDDYKIKLNVLQRNEQKRAEEAQVNGGRGRKFTGLSSKDKVDKTLKALSSPGAALSSVTPKANAVDTKRLWDTNHDGRVDLAEFTAATQYSDSIHSNLFQGKSDLEVACDKPENLRTKEDLGRIFRATQEIELFRRMPHRFVRDMCRSIKLANVMPGEYVLQQGAPSHNFFAILEGNVSVTVELSDMDAEHVVHKMGQGEYFGENGLINDTERQVNILVPGDGESALIFVIPKATFLSLEIGKFVDTDRVKRRSTLRHCRIFNGMSDEDFHELCKIARPVEFHHNTVILRQGDPASRFCILVNGICKTLRYADPGADLIRKKHALQHRITQFDMSYAVHHANVQEEKTQLRIAKARQLHSQRVRELAQTEAKIRQMQEDASCPIKRSEHKVQASGTLYPGNIFGEEALLNPYYGREEYTVVADTFVIMLVIHKEQLQACKQSELLLEKVRNKKLQQQACERRT</sequence>
<dbReference type="SUPFAM" id="SSF51206">
    <property type="entry name" value="cAMP-binding domain-like"/>
    <property type="match status" value="2"/>
</dbReference>
<feature type="domain" description="Cyclic nucleotide-binding" evidence="4">
    <location>
        <begin position="1146"/>
        <end position="1188"/>
    </location>
</feature>
<dbReference type="InterPro" id="IPR014710">
    <property type="entry name" value="RmlC-like_jellyroll"/>
</dbReference>
<comment type="caution">
    <text evidence="1">Lacks conserved residue(s) required for the propagation of feature annotation.</text>
</comment>
<dbReference type="InterPro" id="IPR019734">
    <property type="entry name" value="TPR_rpt"/>
</dbReference>
<dbReference type="Proteomes" id="UP001642464">
    <property type="component" value="Unassembled WGS sequence"/>
</dbReference>
<organism evidence="6 7">
    <name type="scientific">Durusdinium trenchii</name>
    <dbReference type="NCBI Taxonomy" id="1381693"/>
    <lineage>
        <taxon>Eukaryota</taxon>
        <taxon>Sar</taxon>
        <taxon>Alveolata</taxon>
        <taxon>Dinophyceae</taxon>
        <taxon>Suessiales</taxon>
        <taxon>Symbiodiniaceae</taxon>
        <taxon>Durusdinium</taxon>
    </lineage>
</organism>
<accession>A0ABP0HHP4</accession>
<keyword evidence="7" id="KW-1185">Reference proteome</keyword>
<reference evidence="6 7" key="1">
    <citation type="submission" date="2024-02" db="EMBL/GenBank/DDBJ databases">
        <authorList>
            <person name="Chen Y."/>
            <person name="Shah S."/>
            <person name="Dougan E. K."/>
            <person name="Thang M."/>
            <person name="Chan C."/>
        </authorList>
    </citation>
    <scope>NUCLEOTIDE SEQUENCE [LARGE SCALE GENOMIC DNA]</scope>
</reference>